<sequence>MKSAIALAAATGLAFGVSAETIHGVTIFTRHGDRTSKHYSGYSLTPLGFTENFEEGSNYRDIYVASGAPKQILGISPSKYIPSQVFASAPDQQVLLNTATAFLQGLYPPLEPINAALAVQALNNGTSYANPLNGYQYVVLHGEEITAPDTIWIKGDEGCPATTKYQGTFEESNEFASLTQSTRPFYQQFWDVLKNVYDYTPELLSYEKAYDIFDLINVATIHNASLAANITSEQLFQLRTLADSAEFGYNYNRTQTGRSIGGQTLLGGIFAQLNQTVSSKGKLKFSLLAGSYDNFIAAFGLMNLTAASPDFYGLPAYASTMSFELFTMSNMTTFPASVDDLNVRFLFRNGSDADASPVVFPLFGGSATSLPWSEFSAQIKSRAITSVGQWCSACNATQSFCPPSAGTSSVVPTVSEAEGSSSGGISNAVAGVIGAVVTLAVVALVGLAFWLVKRRKPPARATATEHTTSLEKMNSLSS</sequence>
<dbReference type="InterPro" id="IPR000560">
    <property type="entry name" value="His_Pase_clade-2"/>
</dbReference>
<feature type="chain" id="PRO_5046263620" description="Acid phosphatase" evidence="3">
    <location>
        <begin position="20"/>
        <end position="478"/>
    </location>
</feature>
<dbReference type="InterPro" id="IPR050645">
    <property type="entry name" value="Histidine_acid_phosphatase"/>
</dbReference>
<evidence type="ECO:0008006" key="6">
    <source>
        <dbReference type="Google" id="ProtNLM"/>
    </source>
</evidence>
<reference evidence="4 5" key="1">
    <citation type="journal article" date="2024" name="Commun. Biol.">
        <title>Comparative genomic analysis of thermophilic fungi reveals convergent evolutionary adaptations and gene losses.</title>
        <authorList>
            <person name="Steindorff A.S."/>
            <person name="Aguilar-Pontes M.V."/>
            <person name="Robinson A.J."/>
            <person name="Andreopoulos B."/>
            <person name="LaButti K."/>
            <person name="Kuo A."/>
            <person name="Mondo S."/>
            <person name="Riley R."/>
            <person name="Otillar R."/>
            <person name="Haridas S."/>
            <person name="Lipzen A."/>
            <person name="Grimwood J."/>
            <person name="Schmutz J."/>
            <person name="Clum A."/>
            <person name="Reid I.D."/>
            <person name="Moisan M.C."/>
            <person name="Butler G."/>
            <person name="Nguyen T.T.M."/>
            <person name="Dewar K."/>
            <person name="Conant G."/>
            <person name="Drula E."/>
            <person name="Henrissat B."/>
            <person name="Hansel C."/>
            <person name="Singer S."/>
            <person name="Hutchinson M.I."/>
            <person name="de Vries R.P."/>
            <person name="Natvig D.O."/>
            <person name="Powell A.J."/>
            <person name="Tsang A."/>
            <person name="Grigoriev I.V."/>
        </authorList>
    </citation>
    <scope>NUCLEOTIDE SEQUENCE [LARGE SCALE GENOMIC DNA]</scope>
    <source>
        <strain evidence="4 5">CBS 494.80</strain>
    </source>
</reference>
<feature type="transmembrane region" description="Helical" evidence="2">
    <location>
        <begin position="428"/>
        <end position="452"/>
    </location>
</feature>
<dbReference type="Gene3D" id="3.40.50.1240">
    <property type="entry name" value="Phosphoglycerate mutase-like"/>
    <property type="match status" value="1"/>
</dbReference>
<dbReference type="Pfam" id="PF00328">
    <property type="entry name" value="His_Phos_2"/>
    <property type="match status" value="1"/>
</dbReference>
<keyword evidence="2" id="KW-0812">Transmembrane</keyword>
<gene>
    <name evidence="4" type="ORF">VTL71DRAFT_3742</name>
</gene>
<keyword evidence="2" id="KW-1133">Transmembrane helix</keyword>
<accession>A0ABR4C3U5</accession>
<dbReference type="PANTHER" id="PTHR11567:SF142">
    <property type="entry name" value="PHOSPHOGLYCERATE MUTASE-LIKE PROTEIN"/>
    <property type="match status" value="1"/>
</dbReference>
<evidence type="ECO:0000256" key="3">
    <source>
        <dbReference type="SAM" id="SignalP"/>
    </source>
</evidence>
<keyword evidence="5" id="KW-1185">Reference proteome</keyword>
<evidence type="ECO:0000256" key="2">
    <source>
        <dbReference type="SAM" id="Phobius"/>
    </source>
</evidence>
<dbReference type="InterPro" id="IPR029033">
    <property type="entry name" value="His_PPase_superfam"/>
</dbReference>
<dbReference type="PANTHER" id="PTHR11567">
    <property type="entry name" value="ACID PHOSPHATASE-RELATED"/>
    <property type="match status" value="1"/>
</dbReference>
<evidence type="ECO:0000256" key="1">
    <source>
        <dbReference type="ARBA" id="ARBA00005375"/>
    </source>
</evidence>
<organism evidence="4 5">
    <name type="scientific">Oculimacula yallundae</name>
    <dbReference type="NCBI Taxonomy" id="86028"/>
    <lineage>
        <taxon>Eukaryota</taxon>
        <taxon>Fungi</taxon>
        <taxon>Dikarya</taxon>
        <taxon>Ascomycota</taxon>
        <taxon>Pezizomycotina</taxon>
        <taxon>Leotiomycetes</taxon>
        <taxon>Helotiales</taxon>
        <taxon>Ploettnerulaceae</taxon>
        <taxon>Oculimacula</taxon>
    </lineage>
</organism>
<evidence type="ECO:0000313" key="4">
    <source>
        <dbReference type="EMBL" id="KAL2064605.1"/>
    </source>
</evidence>
<keyword evidence="2" id="KW-0472">Membrane</keyword>
<comment type="similarity">
    <text evidence="1">Belongs to the histidine acid phosphatase family.</text>
</comment>
<dbReference type="SUPFAM" id="SSF53254">
    <property type="entry name" value="Phosphoglycerate mutase-like"/>
    <property type="match status" value="1"/>
</dbReference>
<dbReference type="EMBL" id="JAZHXI010000013">
    <property type="protein sequence ID" value="KAL2064605.1"/>
    <property type="molecule type" value="Genomic_DNA"/>
</dbReference>
<evidence type="ECO:0000313" key="5">
    <source>
        <dbReference type="Proteomes" id="UP001595075"/>
    </source>
</evidence>
<feature type="signal peptide" evidence="3">
    <location>
        <begin position="1"/>
        <end position="19"/>
    </location>
</feature>
<comment type="caution">
    <text evidence="4">The sequence shown here is derived from an EMBL/GenBank/DDBJ whole genome shotgun (WGS) entry which is preliminary data.</text>
</comment>
<proteinExistence type="inferred from homology"/>
<keyword evidence="3" id="KW-0732">Signal</keyword>
<dbReference type="CDD" id="cd07061">
    <property type="entry name" value="HP_HAP_like"/>
    <property type="match status" value="1"/>
</dbReference>
<protein>
    <recommendedName>
        <fullName evidence="6">Acid phosphatase</fullName>
    </recommendedName>
</protein>
<name>A0ABR4C3U5_9HELO</name>
<dbReference type="Proteomes" id="UP001595075">
    <property type="component" value="Unassembled WGS sequence"/>
</dbReference>